<keyword evidence="4" id="KW-0788">Thiol protease</keyword>
<evidence type="ECO:0000259" key="8">
    <source>
        <dbReference type="SMART" id="SM00645"/>
    </source>
</evidence>
<evidence type="ECO:0000256" key="4">
    <source>
        <dbReference type="ARBA" id="ARBA00022807"/>
    </source>
</evidence>
<dbReference type="InterPro" id="IPR013201">
    <property type="entry name" value="Prot_inhib_I29"/>
</dbReference>
<evidence type="ECO:0000256" key="7">
    <source>
        <dbReference type="SAM" id="SignalP"/>
    </source>
</evidence>
<dbReference type="MEROPS" id="C01.033"/>
<comment type="similarity">
    <text evidence="1">Belongs to the peptidase C1 family.</text>
</comment>
<dbReference type="CDD" id="cd02248">
    <property type="entry name" value="Peptidase_C1A"/>
    <property type="match status" value="1"/>
</dbReference>
<keyword evidence="3" id="KW-0378">Hydrolase</keyword>
<dbReference type="InterPro" id="IPR038765">
    <property type="entry name" value="Papain-like_cys_pep_sf"/>
</dbReference>
<protein>
    <submittedName>
        <fullName evidence="10">Cathepsin L protein</fullName>
    </submittedName>
</protein>
<dbReference type="SUPFAM" id="SSF54001">
    <property type="entry name" value="Cysteine proteinases"/>
    <property type="match status" value="1"/>
</dbReference>
<dbReference type="Pfam" id="PF00112">
    <property type="entry name" value="Peptidase_C1"/>
    <property type="match status" value="1"/>
</dbReference>
<dbReference type="AlphaFoldDB" id="Q6R018"/>
<proteinExistence type="evidence at transcript level"/>
<evidence type="ECO:0000259" key="9">
    <source>
        <dbReference type="SMART" id="SM00848"/>
    </source>
</evidence>
<organism evidence="10">
    <name type="scientific">Fasciola hepatica</name>
    <name type="common">Liver fluke</name>
    <dbReference type="NCBI Taxonomy" id="6192"/>
    <lineage>
        <taxon>Eukaryota</taxon>
        <taxon>Metazoa</taxon>
        <taxon>Spiralia</taxon>
        <taxon>Lophotrochozoa</taxon>
        <taxon>Platyhelminthes</taxon>
        <taxon>Trematoda</taxon>
        <taxon>Digenea</taxon>
        <taxon>Plagiorchiida</taxon>
        <taxon>Echinostomata</taxon>
        <taxon>Echinostomatoidea</taxon>
        <taxon>Fasciolidae</taxon>
        <taxon>Fasciola</taxon>
    </lineage>
</organism>
<dbReference type="InterPro" id="IPR025660">
    <property type="entry name" value="Pept_his_AS"/>
</dbReference>
<name>Q6R018_FASHE</name>
<dbReference type="Gene3D" id="3.90.70.10">
    <property type="entry name" value="Cysteine proteinases"/>
    <property type="match status" value="1"/>
</dbReference>
<dbReference type="InterPro" id="IPR000668">
    <property type="entry name" value="Peptidase_C1A_C"/>
</dbReference>
<dbReference type="FunFam" id="3.90.70.10:FF:000006">
    <property type="entry name" value="Cathepsin S"/>
    <property type="match status" value="1"/>
</dbReference>
<dbReference type="PANTHER" id="PTHR12411">
    <property type="entry name" value="CYSTEINE PROTEASE FAMILY C1-RELATED"/>
    <property type="match status" value="1"/>
</dbReference>
<evidence type="ECO:0000256" key="5">
    <source>
        <dbReference type="ARBA" id="ARBA00023145"/>
    </source>
</evidence>
<sequence length="326" mass="36714">MRLFILAVLTVGVLGSNDDLWHQWKRMYNKEYNGADDEHRRNIWEENVKHIQEHNLRHDLGLVTYTLGLNQFTDMTFEEFKAKYLTEMSRASDILSHGVPYETNNRAVPDKIDWRESGYVTEVKDQGNCGSCWAFSTTGTMEGQYMKNERTSISFSEQQLVDCSGPWGNNGCSGGLMENAYQYLKQFGLETESSYPYTAVEGQCRYNEQLGVAKVTGYYTVHSGSEVELKNLVGSEGPAAVAVDVESDFMMYRSGIYQSQTCSPLSVNHAVLAVGYGTQGGTDYWIVKNSWGLSWGERGYIRMVRNRGNMCGIASLASLPMVARFP</sequence>
<dbReference type="InterPro" id="IPR000169">
    <property type="entry name" value="Pept_cys_AS"/>
</dbReference>
<feature type="domain" description="Cathepsin propeptide inhibitor" evidence="9">
    <location>
        <begin position="21"/>
        <end position="80"/>
    </location>
</feature>
<evidence type="ECO:0000313" key="10">
    <source>
        <dbReference type="EMBL" id="AAR99518.1"/>
    </source>
</evidence>
<dbReference type="PROSITE" id="PS00639">
    <property type="entry name" value="THIOL_PROTEASE_HIS"/>
    <property type="match status" value="1"/>
</dbReference>
<dbReference type="SMART" id="SM00645">
    <property type="entry name" value="Pept_C1"/>
    <property type="match status" value="1"/>
</dbReference>
<dbReference type="Pfam" id="PF08246">
    <property type="entry name" value="Inhibitor_I29"/>
    <property type="match status" value="1"/>
</dbReference>
<keyword evidence="7" id="KW-0732">Signal</keyword>
<dbReference type="InterPro" id="IPR013128">
    <property type="entry name" value="Peptidase_C1A"/>
</dbReference>
<evidence type="ECO:0000256" key="2">
    <source>
        <dbReference type="ARBA" id="ARBA00022670"/>
    </source>
</evidence>
<evidence type="ECO:0000256" key="1">
    <source>
        <dbReference type="ARBA" id="ARBA00008455"/>
    </source>
</evidence>
<dbReference type="GO" id="GO:0008234">
    <property type="term" value="F:cysteine-type peptidase activity"/>
    <property type="evidence" value="ECO:0007669"/>
    <property type="project" value="UniProtKB-KW"/>
</dbReference>
<feature type="signal peptide" evidence="7">
    <location>
        <begin position="1"/>
        <end position="15"/>
    </location>
</feature>
<dbReference type="EMBL" id="AY519971">
    <property type="protein sequence ID" value="AAR99518.1"/>
    <property type="molecule type" value="mRNA"/>
</dbReference>
<dbReference type="SMART" id="SM00848">
    <property type="entry name" value="Inhibitor_I29"/>
    <property type="match status" value="1"/>
</dbReference>
<dbReference type="PROSITE" id="PS00139">
    <property type="entry name" value="THIOL_PROTEASE_CYS"/>
    <property type="match status" value="1"/>
</dbReference>
<dbReference type="PRINTS" id="PR00705">
    <property type="entry name" value="PAPAIN"/>
</dbReference>
<dbReference type="GO" id="GO:0006508">
    <property type="term" value="P:proteolysis"/>
    <property type="evidence" value="ECO:0007669"/>
    <property type="project" value="UniProtKB-KW"/>
</dbReference>
<feature type="domain" description="Peptidase C1A papain C-terminal" evidence="8">
    <location>
        <begin position="108"/>
        <end position="321"/>
    </location>
</feature>
<evidence type="ECO:0000256" key="6">
    <source>
        <dbReference type="ARBA" id="ARBA00023157"/>
    </source>
</evidence>
<dbReference type="InterPro" id="IPR039417">
    <property type="entry name" value="Peptidase_C1A_papain-like"/>
</dbReference>
<keyword evidence="6" id="KW-1015">Disulfide bond</keyword>
<accession>Q6R018</accession>
<feature type="chain" id="PRO_5013084961" evidence="7">
    <location>
        <begin position="16"/>
        <end position="326"/>
    </location>
</feature>
<dbReference type="InterPro" id="IPR025661">
    <property type="entry name" value="Pept_asp_AS"/>
</dbReference>
<keyword evidence="5" id="KW-0865">Zymogen</keyword>
<keyword evidence="2" id="KW-0645">Protease</keyword>
<evidence type="ECO:0000256" key="3">
    <source>
        <dbReference type="ARBA" id="ARBA00022801"/>
    </source>
</evidence>
<dbReference type="PROSITE" id="PS00640">
    <property type="entry name" value="THIOL_PROTEASE_ASN"/>
    <property type="match status" value="1"/>
</dbReference>
<reference evidence="10" key="1">
    <citation type="submission" date="2003-12" db="EMBL/GenBank/DDBJ databases">
        <title>Use of recombinant Fasciola hepatica cathepsin L-like protease in immunoprophylactic studies in mice.</title>
        <authorList>
            <person name="Castro A.M."/>
            <person name="Magalhaes E.M."/>
            <person name="Lopes A.S."/>
            <person name="Conceicao A."/>
            <person name="Martin Alonso J."/>
            <person name="Moradas Ferreira P."/>
            <person name="Parra F."/>
            <person name="Correia da Costa J."/>
        </authorList>
    </citation>
    <scope>NUCLEOTIDE SEQUENCE</scope>
</reference>